<evidence type="ECO:0000313" key="4">
    <source>
        <dbReference type="Proteomes" id="UP000886744"/>
    </source>
</evidence>
<sequence>MITLTILSPGGTLCSAQVEKVSFPGAKGLFTVYPEHAPLLSSLLPGTIEWTAADGSTGSVAVRAGCVRVHDDNVEACVEVLNGGGGKA</sequence>
<evidence type="ECO:0000256" key="1">
    <source>
        <dbReference type="ARBA" id="ARBA00023196"/>
    </source>
</evidence>
<dbReference type="SUPFAM" id="SSF51344">
    <property type="entry name" value="Epsilon subunit of F1F0-ATP synthase N-terminal domain"/>
    <property type="match status" value="1"/>
</dbReference>
<feature type="domain" description="ATP synthase F1 complex delta/epsilon subunit N-terminal" evidence="2">
    <location>
        <begin position="3"/>
        <end position="79"/>
    </location>
</feature>
<reference evidence="3" key="2">
    <citation type="journal article" date="2021" name="PeerJ">
        <title>Extensive microbial diversity within the chicken gut microbiome revealed by metagenomics and culture.</title>
        <authorList>
            <person name="Gilroy R."/>
            <person name="Ravi A."/>
            <person name="Getino M."/>
            <person name="Pursley I."/>
            <person name="Horton D.L."/>
            <person name="Alikhan N.F."/>
            <person name="Baker D."/>
            <person name="Gharbi K."/>
            <person name="Hall N."/>
            <person name="Watson M."/>
            <person name="Adriaenssens E.M."/>
            <person name="Foster-Nyarko E."/>
            <person name="Jarju S."/>
            <person name="Secka A."/>
            <person name="Antonio M."/>
            <person name="Oren A."/>
            <person name="Chaudhuri R.R."/>
            <person name="La Ragione R."/>
            <person name="Hildebrand F."/>
            <person name="Pallen M.J."/>
        </authorList>
    </citation>
    <scope>NUCLEOTIDE SEQUENCE</scope>
    <source>
        <strain evidence="3">ChiHjej13B12-12457</strain>
    </source>
</reference>
<evidence type="ECO:0000259" key="2">
    <source>
        <dbReference type="Pfam" id="PF02823"/>
    </source>
</evidence>
<organism evidence="3 4">
    <name type="scientific">Candidatus Coprenecus avistercoris</name>
    <dbReference type="NCBI Taxonomy" id="2840730"/>
    <lineage>
        <taxon>Bacteria</taxon>
        <taxon>Pseudomonadati</taxon>
        <taxon>Bacteroidota</taxon>
        <taxon>Bacteroidia</taxon>
        <taxon>Bacteroidales</taxon>
        <taxon>Rikenellaceae</taxon>
        <taxon>Rikenellaceae incertae sedis</taxon>
        <taxon>Candidatus Coprenecus</taxon>
    </lineage>
</organism>
<dbReference type="Proteomes" id="UP000886744">
    <property type="component" value="Unassembled WGS sequence"/>
</dbReference>
<dbReference type="InterPro" id="IPR036771">
    <property type="entry name" value="ATPsynth_dsu/esu_N"/>
</dbReference>
<dbReference type="GO" id="GO:0015986">
    <property type="term" value="P:proton motive force-driven ATP synthesis"/>
    <property type="evidence" value="ECO:0007669"/>
    <property type="project" value="InterPro"/>
</dbReference>
<dbReference type="GO" id="GO:0045259">
    <property type="term" value="C:proton-transporting ATP synthase complex"/>
    <property type="evidence" value="ECO:0007669"/>
    <property type="project" value="UniProtKB-KW"/>
</dbReference>
<dbReference type="Pfam" id="PF02823">
    <property type="entry name" value="ATP-synt_DE_N"/>
    <property type="match status" value="1"/>
</dbReference>
<accession>A0A9D1E0T9</accession>
<dbReference type="EMBL" id="DVHI01000030">
    <property type="protein sequence ID" value="HIR62359.1"/>
    <property type="molecule type" value="Genomic_DNA"/>
</dbReference>
<reference evidence="3" key="1">
    <citation type="submission" date="2020-10" db="EMBL/GenBank/DDBJ databases">
        <authorList>
            <person name="Gilroy R."/>
        </authorList>
    </citation>
    <scope>NUCLEOTIDE SEQUENCE</scope>
    <source>
        <strain evidence="3">ChiHjej13B12-12457</strain>
    </source>
</reference>
<dbReference type="InterPro" id="IPR020546">
    <property type="entry name" value="ATP_synth_F1_dsu/esu_N"/>
</dbReference>
<dbReference type="Gene3D" id="2.60.15.10">
    <property type="entry name" value="F0F1 ATP synthase delta/epsilon subunit, N-terminal"/>
    <property type="match status" value="1"/>
</dbReference>
<protein>
    <submittedName>
        <fullName evidence="3">F0F1 ATP synthase subunit epsilon</fullName>
    </submittedName>
</protein>
<keyword evidence="1" id="KW-0066">ATP synthesis</keyword>
<keyword evidence="1" id="KW-0139">CF(1)</keyword>
<gene>
    <name evidence="3" type="ORF">IAC94_02395</name>
</gene>
<proteinExistence type="predicted"/>
<evidence type="ECO:0000313" key="3">
    <source>
        <dbReference type="EMBL" id="HIR62359.1"/>
    </source>
</evidence>
<dbReference type="AlphaFoldDB" id="A0A9D1E0T9"/>
<name>A0A9D1E0T9_9BACT</name>
<comment type="caution">
    <text evidence="3">The sequence shown here is derived from an EMBL/GenBank/DDBJ whole genome shotgun (WGS) entry which is preliminary data.</text>
</comment>